<keyword evidence="1" id="KW-0732">Signal</keyword>
<evidence type="ECO:0000259" key="3">
    <source>
        <dbReference type="Pfam" id="PF22778"/>
    </source>
</evidence>
<dbReference type="PROSITE" id="PS51318">
    <property type="entry name" value="TAT"/>
    <property type="match status" value="1"/>
</dbReference>
<feature type="signal peptide" evidence="1">
    <location>
        <begin position="1"/>
        <end position="28"/>
    </location>
</feature>
<dbReference type="GO" id="GO:0004601">
    <property type="term" value="F:peroxidase activity"/>
    <property type="evidence" value="ECO:0007669"/>
    <property type="project" value="InterPro"/>
</dbReference>
<comment type="caution">
    <text evidence="4">The sequence shown here is derived from an EMBL/GenBank/DDBJ whole genome shotgun (WGS) entry which is preliminary data.</text>
</comment>
<dbReference type="CDD" id="cd03398">
    <property type="entry name" value="PAP2_haloperoxidase"/>
    <property type="match status" value="1"/>
</dbReference>
<dbReference type="SUPFAM" id="SSF48317">
    <property type="entry name" value="Acid phosphatase/Vanadium-dependent haloperoxidase"/>
    <property type="match status" value="1"/>
</dbReference>
<dbReference type="Proteomes" id="UP000283128">
    <property type="component" value="Unassembled WGS sequence"/>
</dbReference>
<organism evidence="4 5">
    <name type="scientific">Streptomyces antnestii</name>
    <dbReference type="NCBI Taxonomy" id="2494256"/>
    <lineage>
        <taxon>Bacteria</taxon>
        <taxon>Bacillati</taxon>
        <taxon>Actinomycetota</taxon>
        <taxon>Actinomycetes</taxon>
        <taxon>Kitasatosporales</taxon>
        <taxon>Streptomycetaceae</taxon>
        <taxon>Streptomyces</taxon>
    </lineage>
</organism>
<keyword evidence="5" id="KW-1185">Reference proteome</keyword>
<dbReference type="InterPro" id="IPR036938">
    <property type="entry name" value="PAP2/HPO_sf"/>
</dbReference>
<evidence type="ECO:0000313" key="4">
    <source>
        <dbReference type="EMBL" id="RVU20951.1"/>
    </source>
</evidence>
<name>A0A3S3UCM5_9ACTN</name>
<dbReference type="InterPro" id="IPR055161">
    <property type="entry name" value="NapH1-like_2nd"/>
</dbReference>
<protein>
    <submittedName>
        <fullName evidence="4">Phosphoesterase</fullName>
    </submittedName>
</protein>
<dbReference type="PANTHER" id="PTHR34599:SF2">
    <property type="entry name" value="TRAF-TYPE DOMAIN-CONTAINING PROTEIN"/>
    <property type="match status" value="1"/>
</dbReference>
<dbReference type="InterPro" id="IPR016119">
    <property type="entry name" value="Br/Cl_peroxidase_C"/>
</dbReference>
<evidence type="ECO:0000259" key="2">
    <source>
        <dbReference type="Pfam" id="PF21167"/>
    </source>
</evidence>
<dbReference type="Pfam" id="PF21167">
    <property type="entry name" value="DUF6851"/>
    <property type="match status" value="1"/>
</dbReference>
<dbReference type="Pfam" id="PF22778">
    <property type="entry name" value="VCPO_2nd"/>
    <property type="match status" value="1"/>
</dbReference>
<feature type="domain" description="DUF6851" evidence="2">
    <location>
        <begin position="80"/>
        <end position="221"/>
    </location>
</feature>
<proteinExistence type="predicted"/>
<accession>A0A3S3UCM5</accession>
<sequence length="496" mass="54091">MSTLSSRRALLTAAVAVALTAVTLPSQASGSVPHHRQLQADTENVVLQWNKEISTALSVNHEGSPHPTPPPVGGRTLAVVHEAIYDAWAPYDNKAVGTQLGAGLRRPADERTYDNKRKAISFAAALALTDLFPRQKPAFDAKLTALGYDPSEAAGPTPGSPVDAAVQAVAAITKVRHTDGSNQLGPTPYAVPDGYYAPVNPPQDINNFDKTKLVDPSRWAPQRMPDGSVHNFLTPQFASMTPFLIKDTDSYLPPPPPKYGSKESQEAIAKQMERNANLTEKQKALAEYWQYGATTSSSIPQEWAAFVSRRDHHTLDDDVKLFFALNIAEGDEARADWQTKVSYDYGRPVTMIRYTYAGQQIRGYAGPNKGTRTIDGATWQPYLKTPAFAAYGSGHTGFTAAGAEILKQFTGSDAYGGTGLIKAGSSKIETNMPSRDIPLKWNTFSAAAKQVGYSRLYGGVHWEFDHTVADEQGRKLARDVWREAQTYFNGTHHNGR</sequence>
<evidence type="ECO:0000313" key="5">
    <source>
        <dbReference type="Proteomes" id="UP000283128"/>
    </source>
</evidence>
<dbReference type="Gene3D" id="1.20.144.10">
    <property type="entry name" value="Phosphatidic acid phosphatase type 2/haloperoxidase"/>
    <property type="match status" value="1"/>
</dbReference>
<dbReference type="AlphaFoldDB" id="A0A3S3UCM5"/>
<dbReference type="Gene3D" id="1.10.606.10">
    <property type="entry name" value="Vanadium-containing Chloroperoxidase, domain 2"/>
    <property type="match status" value="1"/>
</dbReference>
<dbReference type="EMBL" id="RZYA01000014">
    <property type="protein sequence ID" value="RVU20951.1"/>
    <property type="molecule type" value="Genomic_DNA"/>
</dbReference>
<dbReference type="PANTHER" id="PTHR34599">
    <property type="entry name" value="PEROXIDASE-RELATED"/>
    <property type="match status" value="1"/>
</dbReference>
<dbReference type="InterPro" id="IPR006311">
    <property type="entry name" value="TAT_signal"/>
</dbReference>
<feature type="chain" id="PRO_5039517957" evidence="1">
    <location>
        <begin position="29"/>
        <end position="496"/>
    </location>
</feature>
<reference evidence="4 5" key="1">
    <citation type="submission" date="2019-01" db="EMBL/GenBank/DDBJ databases">
        <title>Genome sequences of Streptomyces and Rhizobium isolates collected from root and soil.</title>
        <authorList>
            <person name="Chhettri S."/>
            <person name="Sevigny J.L."/>
            <person name="Sen A."/>
            <person name="Ennis N."/>
            <person name="Tisa L."/>
        </authorList>
    </citation>
    <scope>NUCLEOTIDE SEQUENCE [LARGE SCALE GENOMIC DNA]</scope>
    <source>
        <strain evidence="4 5">San01</strain>
    </source>
</reference>
<feature type="domain" description="Vanadium-dependent haloperoxidase NapH1-like second helical-bundle" evidence="3">
    <location>
        <begin position="321"/>
        <end position="463"/>
    </location>
</feature>
<dbReference type="OrthoDB" id="103227at2"/>
<dbReference type="RefSeq" id="WP_127830905.1">
    <property type="nucleotide sequence ID" value="NZ_RZYA01000014.1"/>
</dbReference>
<dbReference type="InterPro" id="IPR049283">
    <property type="entry name" value="DUF6851"/>
</dbReference>
<dbReference type="InterPro" id="IPR052559">
    <property type="entry name" value="V-haloperoxidase"/>
</dbReference>
<evidence type="ECO:0000256" key="1">
    <source>
        <dbReference type="SAM" id="SignalP"/>
    </source>
</evidence>
<gene>
    <name evidence="4" type="ORF">EOT10_26885</name>
</gene>